<dbReference type="Proteomes" id="UP000294299">
    <property type="component" value="Chromosome NFRAN"/>
</dbReference>
<keyword evidence="2" id="KW-1185">Reference proteome</keyword>
<sequence>MLFFVFPYIYYKQVFILDNGIYRYTDMYTDSDLILVDPEHRRSRIIDFILHNQGCSKSKVVAHATENGYASKVSVYEVLNDLKREKILSIRREKPNSKSHQLFIDRKNHVIILTKQLQEIDRLLKALLEKTFSIYNKPVKEWPKIYDRESSSSQLSEIVNSLQYIISFIDHAFKYLYSLEWPRFDSVYRNQMYTLFFTELGRWHNLVNNNISRLIQNYKNQIDDWIYPPQRYEYRHPKSISADELYLSMLQPLFRIHRLEVIFERHGMLNEYTRLIDYLFNMNISQIDSVYPELHDLFFEFLTKNTSYLPKYRERFKREYKEYLVKNGLDD</sequence>
<evidence type="ECO:0000313" key="2">
    <source>
        <dbReference type="Proteomes" id="UP000294299"/>
    </source>
</evidence>
<accession>A0A484IAC2</accession>
<protein>
    <submittedName>
        <fullName evidence="1">Uncharacterized protein</fullName>
    </submittedName>
</protein>
<organism evidence="1 2">
    <name type="scientific">Candidatus Nitrosocosmicus franklandianus</name>
    <dbReference type="NCBI Taxonomy" id="1798806"/>
    <lineage>
        <taxon>Archaea</taxon>
        <taxon>Nitrososphaerota</taxon>
        <taxon>Nitrososphaeria</taxon>
        <taxon>Nitrososphaerales</taxon>
        <taxon>Nitrososphaeraceae</taxon>
        <taxon>Candidatus Nitrosocosmicus</taxon>
    </lineage>
</organism>
<evidence type="ECO:0000313" key="1">
    <source>
        <dbReference type="EMBL" id="VFJ14058.1"/>
    </source>
</evidence>
<gene>
    <name evidence="1" type="ORF">NFRAN_1736</name>
</gene>
<dbReference type="KEGG" id="nfn:NFRAN_1736"/>
<reference evidence="1 2" key="1">
    <citation type="submission" date="2019-02" db="EMBL/GenBank/DDBJ databases">
        <authorList>
            <person name="Lehtovirta-Morley E L."/>
        </authorList>
    </citation>
    <scope>NUCLEOTIDE SEQUENCE [LARGE SCALE GENOMIC DNA]</scope>
    <source>
        <strain evidence="1">NFRAN1</strain>
    </source>
</reference>
<proteinExistence type="predicted"/>
<dbReference type="EMBL" id="LR216287">
    <property type="protein sequence ID" value="VFJ14058.1"/>
    <property type="molecule type" value="Genomic_DNA"/>
</dbReference>
<name>A0A484IAC2_9ARCH</name>
<dbReference type="AlphaFoldDB" id="A0A484IAC2"/>